<reference evidence="3 4" key="1">
    <citation type="submission" date="2018-05" db="EMBL/GenBank/DDBJ databases">
        <title>Draft genome sequence of Scytalidium lignicola DSM 105466, a ubiquitous saprotrophic fungus.</title>
        <authorList>
            <person name="Buettner E."/>
            <person name="Gebauer A.M."/>
            <person name="Hofrichter M."/>
            <person name="Liers C."/>
            <person name="Kellner H."/>
        </authorList>
    </citation>
    <scope>NUCLEOTIDE SEQUENCE [LARGE SCALE GENOMIC DNA]</scope>
    <source>
        <strain evidence="3 4">DSM 105466</strain>
    </source>
</reference>
<protein>
    <submittedName>
        <fullName evidence="3">Uncharacterized protein</fullName>
    </submittedName>
</protein>
<dbReference type="SUPFAM" id="SSF48208">
    <property type="entry name" value="Six-hairpin glycosidases"/>
    <property type="match status" value="1"/>
</dbReference>
<dbReference type="GO" id="GO:0005975">
    <property type="term" value="P:carbohydrate metabolic process"/>
    <property type="evidence" value="ECO:0007669"/>
    <property type="project" value="InterPro"/>
</dbReference>
<name>A0A3E2HHT4_SCYLI</name>
<dbReference type="EMBL" id="NCSJ02000046">
    <property type="protein sequence ID" value="RFU32875.1"/>
    <property type="molecule type" value="Genomic_DNA"/>
</dbReference>
<feature type="chain" id="PRO_5017650512" evidence="2">
    <location>
        <begin position="42"/>
        <end position="479"/>
    </location>
</feature>
<keyword evidence="4" id="KW-1185">Reference proteome</keyword>
<dbReference type="PANTHER" id="PTHR41814:SF1">
    <property type="entry name" value="CELLULASE"/>
    <property type="match status" value="1"/>
</dbReference>
<evidence type="ECO:0000256" key="2">
    <source>
        <dbReference type="SAM" id="SignalP"/>
    </source>
</evidence>
<accession>A0A3E2HHT4</accession>
<dbReference type="Proteomes" id="UP000258309">
    <property type="component" value="Unassembled WGS sequence"/>
</dbReference>
<dbReference type="OMA" id="PRYQNES"/>
<gene>
    <name evidence="3" type="ORF">B7463_g3471</name>
</gene>
<feature type="signal peptide" evidence="2">
    <location>
        <begin position="1"/>
        <end position="41"/>
    </location>
</feature>
<evidence type="ECO:0000313" key="3">
    <source>
        <dbReference type="EMBL" id="RFU32875.1"/>
    </source>
</evidence>
<evidence type="ECO:0000313" key="4">
    <source>
        <dbReference type="Proteomes" id="UP000258309"/>
    </source>
</evidence>
<proteinExistence type="predicted"/>
<feature type="non-terminal residue" evidence="3">
    <location>
        <position position="479"/>
    </location>
</feature>
<dbReference type="OrthoDB" id="4138492at2759"/>
<dbReference type="InterPro" id="IPR008928">
    <property type="entry name" value="6-hairpin_glycosidase_sf"/>
</dbReference>
<dbReference type="AlphaFoldDB" id="A0A3E2HHT4"/>
<feature type="non-terminal residue" evidence="3">
    <location>
        <position position="1"/>
    </location>
</feature>
<organism evidence="3 4">
    <name type="scientific">Scytalidium lignicola</name>
    <name type="common">Hyphomycete</name>
    <dbReference type="NCBI Taxonomy" id="5539"/>
    <lineage>
        <taxon>Eukaryota</taxon>
        <taxon>Fungi</taxon>
        <taxon>Dikarya</taxon>
        <taxon>Ascomycota</taxon>
        <taxon>Pezizomycotina</taxon>
        <taxon>Leotiomycetes</taxon>
        <taxon>Leotiomycetes incertae sedis</taxon>
        <taxon>Scytalidium</taxon>
    </lineage>
</organism>
<comment type="caution">
    <text evidence="3">The sequence shown here is derived from an EMBL/GenBank/DDBJ whole genome shotgun (WGS) entry which is preliminary data.</text>
</comment>
<dbReference type="PANTHER" id="PTHR41814">
    <property type="entry name" value="EXPRESSED PROTEIN"/>
    <property type="match status" value="1"/>
</dbReference>
<dbReference type="Pfam" id="PF07470">
    <property type="entry name" value="Glyco_hydro_88"/>
    <property type="match status" value="1"/>
</dbReference>
<keyword evidence="2" id="KW-0732">Signal</keyword>
<evidence type="ECO:0000256" key="1">
    <source>
        <dbReference type="ARBA" id="ARBA00022801"/>
    </source>
</evidence>
<dbReference type="GO" id="GO:0016787">
    <property type="term" value="F:hydrolase activity"/>
    <property type="evidence" value="ECO:0007669"/>
    <property type="project" value="UniProtKB-KW"/>
</dbReference>
<sequence>MPVLADGVRANDTDRKKANMHFSKEVVSSLLLALFTSTAIADDVDVGYDVFAAAQVMIDLASHSWEWGTAAEALLELYNNELSVFGPNPFPNGNIPSANPGITSLAYAKPFINTDSQVLVDNSAVGDPASLGVSAVLLGQSDNVYIGAAQRQADYILNQAPKFSNGAISHRPDVAEVWADFMAMAPPFLAYLAVQQNNATLMSATVAQCGLQRAVLKTSQFDNWQHIIGPQSQDTGLWSTGNGWASYGMVRVLHTLQKWSGSSGMSSQISQLKGWIQEILDGALLSGFDNGLLHNYLNDNSWFGEISGTALLTAVAYRMAVNDPAMFPQKYIDWADTNRKSLAQKQGASGIFAPAVDPYDWLDETEYTSGSPEGQAFTVYLYTAYRDCVDASICKPAPVPVSTISHTGIGPIDILTVLDRGVTFTSMSAPSNPTCEPSQSCDANGCAGSFNGISVFPEILRAVSAQQPTIHVANLKAVT</sequence>
<dbReference type="InterPro" id="IPR010905">
    <property type="entry name" value="Glyco_hydro_88"/>
</dbReference>
<dbReference type="InterPro" id="IPR012341">
    <property type="entry name" value="6hp_glycosidase-like_sf"/>
</dbReference>
<dbReference type="Gene3D" id="1.50.10.10">
    <property type="match status" value="1"/>
</dbReference>
<keyword evidence="1" id="KW-0378">Hydrolase</keyword>